<comment type="caution">
    <text evidence="1">The sequence shown here is derived from an EMBL/GenBank/DDBJ whole genome shotgun (WGS) entry which is preliminary data.</text>
</comment>
<proteinExistence type="predicted"/>
<protein>
    <submittedName>
        <fullName evidence="1">2536_t:CDS:1</fullName>
    </submittedName>
</protein>
<gene>
    <name evidence="1" type="ORF">AMORRO_LOCUS15122</name>
</gene>
<dbReference type="Proteomes" id="UP000789342">
    <property type="component" value="Unassembled WGS sequence"/>
</dbReference>
<evidence type="ECO:0000313" key="2">
    <source>
        <dbReference type="Proteomes" id="UP000789342"/>
    </source>
</evidence>
<dbReference type="EMBL" id="CAJVPV010033526">
    <property type="protein sequence ID" value="CAG8747191.1"/>
    <property type="molecule type" value="Genomic_DNA"/>
</dbReference>
<dbReference type="AlphaFoldDB" id="A0A9N9ISP6"/>
<evidence type="ECO:0000313" key="1">
    <source>
        <dbReference type="EMBL" id="CAG8747191.1"/>
    </source>
</evidence>
<reference evidence="1" key="1">
    <citation type="submission" date="2021-06" db="EMBL/GenBank/DDBJ databases">
        <authorList>
            <person name="Kallberg Y."/>
            <person name="Tangrot J."/>
            <person name="Rosling A."/>
        </authorList>
    </citation>
    <scope>NUCLEOTIDE SEQUENCE</scope>
    <source>
        <strain evidence="1">CL551</strain>
    </source>
</reference>
<organism evidence="1 2">
    <name type="scientific">Acaulospora morrowiae</name>
    <dbReference type="NCBI Taxonomy" id="94023"/>
    <lineage>
        <taxon>Eukaryota</taxon>
        <taxon>Fungi</taxon>
        <taxon>Fungi incertae sedis</taxon>
        <taxon>Mucoromycota</taxon>
        <taxon>Glomeromycotina</taxon>
        <taxon>Glomeromycetes</taxon>
        <taxon>Diversisporales</taxon>
        <taxon>Acaulosporaceae</taxon>
        <taxon>Acaulospora</taxon>
    </lineage>
</organism>
<feature type="non-terminal residue" evidence="1">
    <location>
        <position position="1"/>
    </location>
</feature>
<accession>A0A9N9ISP6</accession>
<sequence>HNFEYLTCHNLPFYESDVFVELNVGFDSGNVDLDSPMILCY</sequence>
<keyword evidence="2" id="KW-1185">Reference proteome</keyword>
<name>A0A9N9ISP6_9GLOM</name>